<dbReference type="AlphaFoldDB" id="A0A381Q7K8"/>
<gene>
    <name evidence="1" type="ORF">METZ01_LOCUS28170</name>
</gene>
<organism evidence="1">
    <name type="scientific">marine metagenome</name>
    <dbReference type="NCBI Taxonomy" id="408172"/>
    <lineage>
        <taxon>unclassified sequences</taxon>
        <taxon>metagenomes</taxon>
        <taxon>ecological metagenomes</taxon>
    </lineage>
</organism>
<accession>A0A381Q7K8</accession>
<proteinExistence type="predicted"/>
<protein>
    <submittedName>
        <fullName evidence="1">Uncharacterized protein</fullName>
    </submittedName>
</protein>
<name>A0A381Q7K8_9ZZZZ</name>
<dbReference type="EMBL" id="UINC01001240">
    <property type="protein sequence ID" value="SUZ75316.1"/>
    <property type="molecule type" value="Genomic_DNA"/>
</dbReference>
<evidence type="ECO:0000313" key="1">
    <source>
        <dbReference type="EMBL" id="SUZ75316.1"/>
    </source>
</evidence>
<sequence>MVRYEHFGITYGTEMQASRHYHRQNLVVKISA</sequence>
<reference evidence="1" key="1">
    <citation type="submission" date="2018-05" db="EMBL/GenBank/DDBJ databases">
        <authorList>
            <person name="Lanie J.A."/>
            <person name="Ng W.-L."/>
            <person name="Kazmierczak K.M."/>
            <person name="Andrzejewski T.M."/>
            <person name="Davidsen T.M."/>
            <person name="Wayne K.J."/>
            <person name="Tettelin H."/>
            <person name="Glass J.I."/>
            <person name="Rusch D."/>
            <person name="Podicherti R."/>
            <person name="Tsui H.-C.T."/>
            <person name="Winkler M.E."/>
        </authorList>
    </citation>
    <scope>NUCLEOTIDE SEQUENCE</scope>
</reference>